<evidence type="ECO:0000313" key="1">
    <source>
        <dbReference type="EMBL" id="GAG55543.1"/>
    </source>
</evidence>
<sequence>MIQSSPELYSRLKEAATVRETNPILTSLAKSPLLNPYQYDLDGNELSILAEVDELGVSNPLATISNYKATNSNYNFLASLGLTGTVNRNMFVKSIFSFGYNVLKEGIYMPNRGMELYYNDEALNVAIATNNSLNTFYNNTYLSYTKTFGSNHHLVSYTGLHVQSSKFQFDWGLTKNAHENDEYRNLQDGQGDLRELGGDNRDWTWLSFYENLYYSYKDRYLATATISVDGSSRVGDRAINTIGIGGVPFGLFYSGGIAWRISGESFMGGITWIEDLKIRASAGMMGNDDIGEASATRYYESIKFRETVGLYPAVVPNEELTFASGIFH</sequence>
<comment type="caution">
    <text evidence="1">The sequence shown here is derived from an EMBL/GenBank/DDBJ whole genome shotgun (WGS) entry which is preliminary data.</text>
</comment>
<accession>X0Z555</accession>
<reference evidence="1" key="1">
    <citation type="journal article" date="2014" name="Front. Microbiol.">
        <title>High frequency of phylogenetically diverse reductive dehalogenase-homologous genes in deep subseafloor sedimentary metagenomes.</title>
        <authorList>
            <person name="Kawai M."/>
            <person name="Futagami T."/>
            <person name="Toyoda A."/>
            <person name="Takaki Y."/>
            <person name="Nishi S."/>
            <person name="Hori S."/>
            <person name="Arai W."/>
            <person name="Tsubouchi T."/>
            <person name="Morono Y."/>
            <person name="Uchiyama I."/>
            <person name="Ito T."/>
            <person name="Fujiyama A."/>
            <person name="Inagaki F."/>
            <person name="Takami H."/>
        </authorList>
    </citation>
    <scope>NUCLEOTIDE SEQUENCE</scope>
    <source>
        <strain evidence="1">Expedition CK06-06</strain>
    </source>
</reference>
<dbReference type="EMBL" id="BART01003345">
    <property type="protein sequence ID" value="GAG55543.1"/>
    <property type="molecule type" value="Genomic_DNA"/>
</dbReference>
<gene>
    <name evidence="1" type="ORF">S01H4_09322</name>
</gene>
<dbReference type="SUPFAM" id="SSF56935">
    <property type="entry name" value="Porins"/>
    <property type="match status" value="1"/>
</dbReference>
<organism evidence="1">
    <name type="scientific">marine sediment metagenome</name>
    <dbReference type="NCBI Taxonomy" id="412755"/>
    <lineage>
        <taxon>unclassified sequences</taxon>
        <taxon>metagenomes</taxon>
        <taxon>ecological metagenomes</taxon>
    </lineage>
</organism>
<evidence type="ECO:0008006" key="2">
    <source>
        <dbReference type="Google" id="ProtNLM"/>
    </source>
</evidence>
<name>X0Z555_9ZZZZ</name>
<proteinExistence type="predicted"/>
<protein>
    <recommendedName>
        <fullName evidence="2">TonB-dependent receptor-like beta-barrel domain-containing protein</fullName>
    </recommendedName>
</protein>
<dbReference type="AlphaFoldDB" id="X0Z555"/>